<keyword evidence="4" id="KW-1185">Reference proteome</keyword>
<evidence type="ECO:0000313" key="3">
    <source>
        <dbReference type="EMBL" id="PVG84536.1"/>
    </source>
</evidence>
<dbReference type="NCBIfam" id="NF038114">
    <property type="entry name" value="rightmost"/>
    <property type="match status" value="1"/>
</dbReference>
<evidence type="ECO:0000256" key="1">
    <source>
        <dbReference type="SAM" id="SignalP"/>
    </source>
</evidence>
<evidence type="ECO:0000313" key="4">
    <source>
        <dbReference type="Proteomes" id="UP000246018"/>
    </source>
</evidence>
<gene>
    <name evidence="3" type="ORF">DDE18_02730</name>
</gene>
<keyword evidence="1" id="KW-0732">Signal</keyword>
<dbReference type="InterPro" id="IPR007110">
    <property type="entry name" value="Ig-like_dom"/>
</dbReference>
<accession>A0A2T8FFQ7</accession>
<dbReference type="PROSITE" id="PS50835">
    <property type="entry name" value="IG_LIKE"/>
    <property type="match status" value="1"/>
</dbReference>
<feature type="chain" id="PRO_5015563329" description="Ig-like domain-containing protein" evidence="1">
    <location>
        <begin position="20"/>
        <end position="1148"/>
    </location>
</feature>
<protein>
    <recommendedName>
        <fullName evidence="2">Ig-like domain-containing protein</fullName>
    </recommendedName>
</protein>
<dbReference type="Proteomes" id="UP000246018">
    <property type="component" value="Unassembled WGS sequence"/>
</dbReference>
<reference evidence="3 4" key="1">
    <citation type="submission" date="2018-04" db="EMBL/GenBank/DDBJ databases">
        <title>Genome of Nocardioides gansuensis WSJ-1.</title>
        <authorList>
            <person name="Wu S."/>
            <person name="Wang G."/>
        </authorList>
    </citation>
    <scope>NUCLEOTIDE SEQUENCE [LARGE SCALE GENOMIC DNA]</scope>
    <source>
        <strain evidence="3 4">WSJ-1</strain>
    </source>
</reference>
<proteinExistence type="predicted"/>
<feature type="domain" description="Ig-like" evidence="2">
    <location>
        <begin position="643"/>
        <end position="791"/>
    </location>
</feature>
<dbReference type="EMBL" id="QDGZ01000001">
    <property type="protein sequence ID" value="PVG84536.1"/>
    <property type="molecule type" value="Genomic_DNA"/>
</dbReference>
<evidence type="ECO:0000259" key="2">
    <source>
        <dbReference type="PROSITE" id="PS50835"/>
    </source>
</evidence>
<feature type="signal peptide" evidence="1">
    <location>
        <begin position="1"/>
        <end position="19"/>
    </location>
</feature>
<dbReference type="AlphaFoldDB" id="A0A2T8FFQ7"/>
<sequence length="1148" mass="116221">MTLAAATLVLAASALPAFADNVTTDEGDAVVPGVTQVNLGDVCAGASASRTLGFNLVRTGGTNNNTWADGAEVTVIPASGSIATGRGTVSLGSLTKTLGSTWTTSGNNTSVDAGDATIGLAVAATAPLGAGSTGSVTYSATGASATGGTNTRTVRVAVNWNVVRCAPVDTTPPQVSYTLDSSAPTGSDGWYTGDVAIDWTVSDAESSATTTGCADSTLSTDGTRVYSCTATSAGGTTGPVQVTLKRDATAPTVSPLVTGELGEDGWYVGDVDVTWAISEDGSGVGSSVGCDPATLETDALARTYTCTVSDVAGHRTTQSVTVKRDATQPAIERTVSGTVGSNGWYTSDVQIGWSVEDFTSDVATTTGCAPVTVSVDTPGDSFTCAAVDRAGNEASDTVTIKRDATAPDITFTRTGEPGQNGWFIGPAALAWQVSDDTSGGVATDGCQARTVTDDTDADGAAFTCTAMDAAGNVGSATAVVRKDGTDPTVTHDVAGPRGDNGWHTGDATVTFSYDDVSSGVVTWQACDGGTVSEDTAGMEFTCAVTDEAGNTASDSVTVKRDATEPAIAKVVSGTEGSNGWYTGDVGIDWTVSDAMSGLAGTSGCTDVLVNADTAGTDYICSATDRAGNPATVTVRVKRDATAPKVTPVVTGLVGDDGWYVGDVLLRWEVAEHGSGVDTTNGCDEATLNEDTAGRTYTCTVSDNAGNLTTVSTTLKRDATKPLITLTVSGTEGANGWYTGDVSVDWTVSDATSDLATTTGCNDVVLDDDTSSTTYTCAARDKAGNQASDSVTLKRDTVAPIVGRQVAGPEGVDGWYVGDVSVRWTVSDELSGVAATDGCDEVIRREDTTGITYTCTVTDEAGNKASDSVTVKRDATRPVITRAVSGAQGADGWYTGDVLVDWTVSDATSGLSSTSGCDDVTRDQDTVGVTYTCTAKDAAGLESSDTVTVKRDATGPEVTLIGGPVSGAAYDFGDPIPTPTCTASDATSGVSPAGCTVTGGGAEVGSHAFTGSASDNAGNAGSASAGYTVRAWTLDGFYKPVTMGTSVVNTVKAGSTVPLKFNVYKGGTPLTTSAIGAVFSARKVTCNGAAIPDAVEEFSTTGQTSLRYDATAGQWIQNWATPSSGKNSCYRVTMTTADRSSISADFLLK</sequence>
<name>A0A2T8FFQ7_9ACTN</name>
<comment type="caution">
    <text evidence="3">The sequence shown here is derived from an EMBL/GenBank/DDBJ whole genome shotgun (WGS) entry which is preliminary data.</text>
</comment>
<organism evidence="3 4">
    <name type="scientific">Nocardioides gansuensis</name>
    <dbReference type="NCBI Taxonomy" id="2138300"/>
    <lineage>
        <taxon>Bacteria</taxon>
        <taxon>Bacillati</taxon>
        <taxon>Actinomycetota</taxon>
        <taxon>Actinomycetes</taxon>
        <taxon>Propionibacteriales</taxon>
        <taxon>Nocardioidaceae</taxon>
        <taxon>Nocardioides</taxon>
    </lineage>
</organism>